<dbReference type="PANTHER" id="PTHR43798:SF5">
    <property type="entry name" value="MONOACYLGLYCEROL LIPASE ABHD6"/>
    <property type="match status" value="1"/>
</dbReference>
<dbReference type="Proteomes" id="UP000663881">
    <property type="component" value="Unassembled WGS sequence"/>
</dbReference>
<comment type="catalytic activity">
    <reaction evidence="6">
        <text>1-dodecanoylglycerol + H2O = dodecanoate + glycerol + H(+)</text>
        <dbReference type="Rhea" id="RHEA:44316"/>
        <dbReference type="ChEBI" id="CHEBI:15377"/>
        <dbReference type="ChEBI" id="CHEBI:15378"/>
        <dbReference type="ChEBI" id="CHEBI:17754"/>
        <dbReference type="ChEBI" id="CHEBI:18262"/>
        <dbReference type="ChEBI" id="CHEBI:75539"/>
    </reaction>
</comment>
<dbReference type="InterPro" id="IPR000073">
    <property type="entry name" value="AB_hydrolase_1"/>
</dbReference>
<comment type="function">
    <text evidence="7">Lipase that preferentially hydrolysis medium-chain saturated monoacylglycerols including 2-arachidonoylglycerol. Through 2-arachidonoylglycerol degradation may regulate endocannabinoid signaling pathways. Also has a lysophosphatidyl lipase activity with a preference for lysophosphatidylglycerol among other lysophospholipids. Also able to degrade bis(monoacylglycero)phosphate (BMP) and constitutes the major enzyme for BMP catabolism. BMP, also known as lysobisphosphatidic acid, is enriched in late endosomes and lysosomes and plays a key role in the formation of intraluminal vesicles and in lipid sorting.</text>
</comment>
<dbReference type="AlphaFoldDB" id="A0A818GTR1"/>
<feature type="domain" description="AB hydrolase-1" evidence="8">
    <location>
        <begin position="39"/>
        <end position="270"/>
    </location>
</feature>
<dbReference type="EMBL" id="CAJNON010000062">
    <property type="protein sequence ID" value="CAF0896990.1"/>
    <property type="molecule type" value="Genomic_DNA"/>
</dbReference>
<protein>
    <recommendedName>
        <fullName evidence="2">acylglycerol lipase</fullName>
        <ecNumber evidence="2">3.1.1.23</ecNumber>
    </recommendedName>
</protein>
<dbReference type="GO" id="GO:0031966">
    <property type="term" value="C:mitochondrial membrane"/>
    <property type="evidence" value="ECO:0007669"/>
    <property type="project" value="UniProtKB-SubCell"/>
</dbReference>
<evidence type="ECO:0000256" key="1">
    <source>
        <dbReference type="ARBA" id="ARBA00001613"/>
    </source>
</evidence>
<evidence type="ECO:0000313" key="13">
    <source>
        <dbReference type="Proteomes" id="UP000663881"/>
    </source>
</evidence>
<evidence type="ECO:0000256" key="5">
    <source>
        <dbReference type="ARBA" id="ARBA00046308"/>
    </source>
</evidence>
<evidence type="ECO:0000313" key="11">
    <source>
        <dbReference type="EMBL" id="CAF3494613.1"/>
    </source>
</evidence>
<dbReference type="EMBL" id="CAJNOG010000067">
    <property type="protein sequence ID" value="CAF0881112.1"/>
    <property type="molecule type" value="Genomic_DNA"/>
</dbReference>
<name>A0A818GTR1_9BILA</name>
<dbReference type="PRINTS" id="PR00111">
    <property type="entry name" value="ABHYDROLASE"/>
</dbReference>
<gene>
    <name evidence="9" type="ORF">JYZ213_LOCUS9495</name>
    <name evidence="12" type="ORF">OKA104_LOCUS1281</name>
    <name evidence="11" type="ORF">OXD698_LOCUS942</name>
    <name evidence="10" type="ORF">VCS650_LOCUS9091</name>
</gene>
<evidence type="ECO:0000256" key="6">
    <source>
        <dbReference type="ARBA" id="ARBA00047662"/>
    </source>
</evidence>
<dbReference type="InterPro" id="IPR050266">
    <property type="entry name" value="AB_hydrolase_sf"/>
</dbReference>
<dbReference type="OrthoDB" id="6431331at2759"/>
<evidence type="ECO:0000313" key="9">
    <source>
        <dbReference type="EMBL" id="CAF0881112.1"/>
    </source>
</evidence>
<evidence type="ECO:0000256" key="3">
    <source>
        <dbReference type="ARBA" id="ARBA00037797"/>
    </source>
</evidence>
<accession>A0A818GTR1</accession>
<evidence type="ECO:0000313" key="10">
    <source>
        <dbReference type="EMBL" id="CAF0896990.1"/>
    </source>
</evidence>
<sequence>MRRAGVKKRFLTINKNDDDDDERITFCYCERGSKDSHKPTLVFIHGFSSDKHTWLTVIKNIPHSFHCIAVDMPGHGETTGFSEEQVTADNLVDNLKLFLDELNLNESICLVGTSMGGSVVAMFAAKYPSYVKMICVLAPVPPGEEYETEMIQQIRSGTYNVLLPETHEQFYATADAMTTKKLHLRRLLANGYFKTRLPTLDHHKKILQLAFENDYPNLEQSYSQLKDFTCPSLIIWGRKDQLCAVEGAYYFSNLIPKSEVILFDDCGHLITNDKPKETAKSIVQFLKENHSSEEDSKTDTNS</sequence>
<reference evidence="12" key="1">
    <citation type="submission" date="2021-02" db="EMBL/GenBank/DDBJ databases">
        <authorList>
            <person name="Nowell W R."/>
        </authorList>
    </citation>
    <scope>NUCLEOTIDE SEQUENCE</scope>
</reference>
<comment type="catalytic activity">
    <reaction evidence="1">
        <text>Hydrolyzes glycerol monoesters of long-chain fatty acids.</text>
        <dbReference type="EC" id="3.1.1.23"/>
    </reaction>
</comment>
<dbReference type="Gene3D" id="3.40.50.1820">
    <property type="entry name" value="alpha/beta hydrolase"/>
    <property type="match status" value="1"/>
</dbReference>
<evidence type="ECO:0000256" key="4">
    <source>
        <dbReference type="ARBA" id="ARBA00037874"/>
    </source>
</evidence>
<evidence type="ECO:0000256" key="7">
    <source>
        <dbReference type="ARBA" id="ARBA00049568"/>
    </source>
</evidence>
<dbReference type="GO" id="GO:0005765">
    <property type="term" value="C:lysosomal membrane"/>
    <property type="evidence" value="ECO:0007669"/>
    <property type="project" value="UniProtKB-SubCell"/>
</dbReference>
<dbReference type="Pfam" id="PF00561">
    <property type="entry name" value="Abhydrolase_1"/>
    <property type="match status" value="1"/>
</dbReference>
<dbReference type="PANTHER" id="PTHR43798">
    <property type="entry name" value="MONOACYLGLYCEROL LIPASE"/>
    <property type="match status" value="1"/>
</dbReference>
<evidence type="ECO:0000313" key="12">
    <source>
        <dbReference type="EMBL" id="CAF3497157.1"/>
    </source>
</evidence>
<organism evidence="12 13">
    <name type="scientific">Adineta steineri</name>
    <dbReference type="NCBI Taxonomy" id="433720"/>
    <lineage>
        <taxon>Eukaryota</taxon>
        <taxon>Metazoa</taxon>
        <taxon>Spiralia</taxon>
        <taxon>Gnathifera</taxon>
        <taxon>Rotifera</taxon>
        <taxon>Eurotatoria</taxon>
        <taxon>Bdelloidea</taxon>
        <taxon>Adinetida</taxon>
        <taxon>Adinetidae</taxon>
        <taxon>Adineta</taxon>
    </lineage>
</organism>
<evidence type="ECO:0000259" key="8">
    <source>
        <dbReference type="Pfam" id="PF00561"/>
    </source>
</evidence>
<comment type="subcellular location">
    <subcellularLocation>
        <location evidence="3">Late endosome membrane</location>
        <topology evidence="3">Single-pass type II membrane protein</topology>
    </subcellularLocation>
    <subcellularLocation>
        <location evidence="4">Lysosome membrane</location>
        <topology evidence="4">Single-pass type II membrane protein</topology>
    </subcellularLocation>
    <subcellularLocation>
        <location evidence="5">Mitochondrion membrane</location>
        <topology evidence="5">Single-pass type II membrane protein</topology>
    </subcellularLocation>
</comment>
<dbReference type="Proteomes" id="UP000663845">
    <property type="component" value="Unassembled WGS sequence"/>
</dbReference>
<dbReference type="GO" id="GO:0047372">
    <property type="term" value="F:monoacylglycerol lipase activity"/>
    <property type="evidence" value="ECO:0007669"/>
    <property type="project" value="UniProtKB-EC"/>
</dbReference>
<evidence type="ECO:0000256" key="2">
    <source>
        <dbReference type="ARBA" id="ARBA00013254"/>
    </source>
</evidence>
<dbReference type="EMBL" id="CAJOAZ010000025">
    <property type="protein sequence ID" value="CAF3494613.1"/>
    <property type="molecule type" value="Genomic_DNA"/>
</dbReference>
<dbReference type="GO" id="GO:0031902">
    <property type="term" value="C:late endosome membrane"/>
    <property type="evidence" value="ECO:0007669"/>
    <property type="project" value="UniProtKB-SubCell"/>
</dbReference>
<dbReference type="InterPro" id="IPR029058">
    <property type="entry name" value="AB_hydrolase_fold"/>
</dbReference>
<dbReference type="Proteomes" id="UP000663844">
    <property type="component" value="Unassembled WGS sequence"/>
</dbReference>
<dbReference type="GO" id="GO:0046464">
    <property type="term" value="P:acylglycerol catabolic process"/>
    <property type="evidence" value="ECO:0007669"/>
    <property type="project" value="TreeGrafter"/>
</dbReference>
<comment type="caution">
    <text evidence="12">The sequence shown here is derived from an EMBL/GenBank/DDBJ whole genome shotgun (WGS) entry which is preliminary data.</text>
</comment>
<dbReference type="EMBL" id="CAJOAY010000030">
    <property type="protein sequence ID" value="CAF3497157.1"/>
    <property type="molecule type" value="Genomic_DNA"/>
</dbReference>
<dbReference type="Proteomes" id="UP000663891">
    <property type="component" value="Unassembled WGS sequence"/>
</dbReference>
<dbReference type="SUPFAM" id="SSF53474">
    <property type="entry name" value="alpha/beta-Hydrolases"/>
    <property type="match status" value="1"/>
</dbReference>
<proteinExistence type="predicted"/>
<dbReference type="EC" id="3.1.1.23" evidence="2"/>